<keyword evidence="4" id="KW-0548">Nucleotidyltransferase</keyword>
<dbReference type="SUPFAM" id="SSF51294">
    <property type="entry name" value="Hedgehog/intein (Hint) domain"/>
    <property type="match status" value="1"/>
</dbReference>
<evidence type="ECO:0000256" key="5">
    <source>
        <dbReference type="ARBA" id="ARBA00022932"/>
    </source>
</evidence>
<dbReference type="Gene3D" id="3.30.420.10">
    <property type="entry name" value="Ribonuclease H-like superfamily/Ribonuclease H"/>
    <property type="match status" value="2"/>
</dbReference>
<protein>
    <recommendedName>
        <fullName evidence="2">DNA-directed DNA polymerase</fullName>
        <ecNumber evidence="2">2.7.7.7</ecNumber>
    </recommendedName>
</protein>
<dbReference type="Gene3D" id="1.10.132.60">
    <property type="entry name" value="DNA polymerase family B, C-terminal domain"/>
    <property type="match status" value="1"/>
</dbReference>
<dbReference type="InterPro" id="IPR042087">
    <property type="entry name" value="DNA_pol_B_thumb"/>
</dbReference>
<comment type="catalytic activity">
    <reaction evidence="7">
        <text>DNA(n) + a 2'-deoxyribonucleoside 5'-triphosphate = DNA(n+1) + diphosphate</text>
        <dbReference type="Rhea" id="RHEA:22508"/>
        <dbReference type="Rhea" id="RHEA-COMP:17339"/>
        <dbReference type="Rhea" id="RHEA-COMP:17340"/>
        <dbReference type="ChEBI" id="CHEBI:33019"/>
        <dbReference type="ChEBI" id="CHEBI:61560"/>
        <dbReference type="ChEBI" id="CHEBI:173112"/>
        <dbReference type="EC" id="2.7.7.7"/>
    </reaction>
</comment>
<dbReference type="InterPro" id="IPR036844">
    <property type="entry name" value="Hint_dom_sf"/>
</dbReference>
<dbReference type="InterPro" id="IPR050240">
    <property type="entry name" value="DNA_pol_type-B"/>
</dbReference>
<dbReference type="InterPro" id="IPR006172">
    <property type="entry name" value="DNA-dir_DNA_pol_B"/>
</dbReference>
<dbReference type="GO" id="GO:0000166">
    <property type="term" value="F:nucleotide binding"/>
    <property type="evidence" value="ECO:0007669"/>
    <property type="project" value="InterPro"/>
</dbReference>
<dbReference type="SMART" id="SM00486">
    <property type="entry name" value="POLBc"/>
    <property type="match status" value="1"/>
</dbReference>
<dbReference type="InterPro" id="IPR023211">
    <property type="entry name" value="DNA_pol_palm_dom_sf"/>
</dbReference>
<dbReference type="Pfam" id="PF00136">
    <property type="entry name" value="DNA_pol_B"/>
    <property type="match status" value="2"/>
</dbReference>
<dbReference type="GO" id="GO:0043625">
    <property type="term" value="C:delta DNA polymerase complex"/>
    <property type="evidence" value="ECO:0007669"/>
    <property type="project" value="TreeGrafter"/>
</dbReference>
<dbReference type="GO" id="GO:0008296">
    <property type="term" value="F:3'-5'-DNA exonuclease activity"/>
    <property type="evidence" value="ECO:0007669"/>
    <property type="project" value="TreeGrafter"/>
</dbReference>
<dbReference type="InterPro" id="IPR036397">
    <property type="entry name" value="RNaseH_sf"/>
</dbReference>
<feature type="domain" description="DNA-directed DNA polymerase family B multifunctional" evidence="9">
    <location>
        <begin position="780"/>
        <end position="1043"/>
    </location>
</feature>
<dbReference type="InterPro" id="IPR030934">
    <property type="entry name" value="Intein_C"/>
</dbReference>
<evidence type="ECO:0000256" key="2">
    <source>
        <dbReference type="ARBA" id="ARBA00012417"/>
    </source>
</evidence>
<keyword evidence="3" id="KW-0808">Transferase</keyword>
<sequence length="1588" mass="182939">MTMNRPSETQPASTATHQKKIHRKIKGKSVRLLDFHVYDECPTVSPMSTDQSSSDDETVNVSNKPHTVPKFIIQMYGINEQGETFSIFVQEFQPFFFVSVADHWTQNNCNQLRTELLTKLGGGKRAEQLLLGVELVKYNKLYGFSAGKQSKFAQLTFQNSMTMMRVRNMWYVTEPPKNEGDIPIRKLRPLYSQKCKLELYESKLPPLLRYFHIYNISPSGWVFVPQHTMIDSEKTTTSCHYEFRCSMRDLIPQSQKETRVPYKICSFDIEASSSHGDFPIPKKTYKRLATQLVDIFQQQIKQGNCDKSRQNVLIERIILAAFGYGKFSDIDLVYPKGKTPSRKYLEETLIPRWIAHICMDSEGNRIMNTDTKNLQSIERMFEKILPDEDGDKDEEDVCDDEVDMVEEEDEDDHLPNVISKKTPLAPSKRIVAGIELLDMLQQDKYSREEKITMVNEAFCFPEHGFPELEGDKVTFIGSTFMKYGDNEPYLNHCLVLNTCDPVPGAVIETVSNEDDLLKQWTQLIQTENPDIIIGYNIFGFDYQFMFVRAQETGCIHEFLQLSRKYEQEDTNQRDDKIISPPKLDNTKIVLATGEYDLRYPSMPGRLQIDMYTYFRRDFNLASYKLDDVAGQFIRDDVKKVEFVTDSDGATFTYLYTNNIAGLHVGDYIHIEISSFTSDYYRDGHKFIVLEILPSTDPVSKYIVSIEGHETDLHDQKKSIKWCMAKDDVSPQDIFRLSNGDAKDRAKVAKYCIQDCNLVHHLMNKIDVITGYVEMARICSVPISFLVFRGQGIKLTSYVSKKCREKKTLMPDLEKPEFADGYEGAIVLPPKCSMYMDNPVACLDYASLYPSSMISNNLSPDSKVWTKEYDLKGTLIRQTGDPNYDNLEHLGYKYIDVEFDTFQWRKNPEKPSAQAVKQKTGKKICRWVQLPNHQKSIMPAILEELLQARANTRKLIKTEKDPFMQNILDKRQLGYKVTANSLYGQCGARTSTFYEKDVAASTTATGRQMITYAKRIIEEVYGDMEFTTETQGTVKCCAEYVYGDSVAYYTPITIRVGKYIMIHTIADIAKMYGMDRWKSSGDKEYCELNLIPVDSWTEQGWTPIHRVIRHALAPHKQMIRITTNTAMVDVTDDHSLLTKMGEPISPKDIQLSTQLLHHDVIMKPIGEDAEFVSENIMKLKNPHFMTEGSYTFNNQRDTMVEIAEYYFAMHELGYGVEIESNSITNSITLHAYENVYHEPIVSVIQKIEILPYYGNNYVYDLTTDNHHFAAGIGNMIVHNTDSVFFTFNLKDPTKNLEDIRGKRALEITIEIAQDAAKLCTQFLKSPMELSYEKTMMPFILLSKKRYVGMLYETNPNKGKMKYMGLSLKRRDSCDYLKDTYGGILNILMQESQTTGCSNIQQAVEFLDHSLQELIHGKVPMEKLMITKALRGHYKNPQQIAHCVLAERIAQRDPGNKPKPGDRMKFVHVVHKDNKALQGEKIETPEFIIKNRVPIDYSFYITNQLMKPLQQLFGLALEPICTFKKLLPTIRLIKRELSVIEKEYGDSIEIHMKKREKYCSAKVKTLLFQQYLTEIQNQKMGIKSILNYFS</sequence>
<keyword evidence="6" id="KW-0238">DNA-binding</keyword>
<dbReference type="InterPro" id="IPR006134">
    <property type="entry name" value="DNA-dir_DNA_pol_B_multi_dom"/>
</dbReference>
<name>A0A6C0HV03_9ZZZZ</name>
<dbReference type="Pfam" id="PF03104">
    <property type="entry name" value="DNA_pol_B_exo1"/>
    <property type="match status" value="2"/>
</dbReference>
<feature type="domain" description="DNA-directed DNA polymerase family B exonuclease" evidence="10">
    <location>
        <begin position="199"/>
        <end position="283"/>
    </location>
</feature>
<dbReference type="GO" id="GO:0003677">
    <property type="term" value="F:DNA binding"/>
    <property type="evidence" value="ECO:0007669"/>
    <property type="project" value="UniProtKB-KW"/>
</dbReference>
<evidence type="ECO:0000256" key="6">
    <source>
        <dbReference type="ARBA" id="ARBA00023125"/>
    </source>
</evidence>
<dbReference type="Gene3D" id="3.30.342.10">
    <property type="entry name" value="DNA Polymerase, chain B, domain 1"/>
    <property type="match status" value="1"/>
</dbReference>
<evidence type="ECO:0000256" key="4">
    <source>
        <dbReference type="ARBA" id="ARBA00022695"/>
    </source>
</evidence>
<dbReference type="InterPro" id="IPR012337">
    <property type="entry name" value="RNaseH-like_sf"/>
</dbReference>
<dbReference type="GO" id="GO:0006287">
    <property type="term" value="P:base-excision repair, gap-filling"/>
    <property type="evidence" value="ECO:0007669"/>
    <property type="project" value="TreeGrafter"/>
</dbReference>
<dbReference type="GO" id="GO:0045004">
    <property type="term" value="P:DNA replication proofreading"/>
    <property type="evidence" value="ECO:0007669"/>
    <property type="project" value="TreeGrafter"/>
</dbReference>
<dbReference type="InterPro" id="IPR006133">
    <property type="entry name" value="DNA-dir_DNA_pol_B_exonuc"/>
</dbReference>
<dbReference type="EC" id="2.7.7.7" evidence="2"/>
<feature type="compositionally biased region" description="Polar residues" evidence="8">
    <location>
        <begin position="1"/>
        <end position="16"/>
    </location>
</feature>
<evidence type="ECO:0000256" key="1">
    <source>
        <dbReference type="ARBA" id="ARBA00005755"/>
    </source>
</evidence>
<accession>A0A6C0HV03</accession>
<dbReference type="PANTHER" id="PTHR10322:SF23">
    <property type="entry name" value="DNA POLYMERASE DELTA CATALYTIC SUBUNIT"/>
    <property type="match status" value="1"/>
</dbReference>
<dbReference type="GO" id="GO:0003887">
    <property type="term" value="F:DNA-directed DNA polymerase activity"/>
    <property type="evidence" value="ECO:0007669"/>
    <property type="project" value="UniProtKB-KW"/>
</dbReference>
<feature type="domain" description="DNA-directed DNA polymerase family B multifunctional" evidence="9">
    <location>
        <begin position="1279"/>
        <end position="1511"/>
    </location>
</feature>
<proteinExistence type="inferred from homology"/>
<dbReference type="SUPFAM" id="SSF53098">
    <property type="entry name" value="Ribonuclease H-like"/>
    <property type="match status" value="1"/>
</dbReference>
<feature type="domain" description="DNA-directed DNA polymerase family B exonuclease" evidence="10">
    <location>
        <begin position="463"/>
        <end position="628"/>
    </location>
</feature>
<dbReference type="SUPFAM" id="SSF56672">
    <property type="entry name" value="DNA/RNA polymerases"/>
    <property type="match status" value="1"/>
</dbReference>
<dbReference type="Gene3D" id="3.90.1600.10">
    <property type="entry name" value="Palm domain of DNA polymerase"/>
    <property type="match status" value="2"/>
</dbReference>
<evidence type="ECO:0000313" key="11">
    <source>
        <dbReference type="EMBL" id="QHT83966.1"/>
    </source>
</evidence>
<dbReference type="Gene3D" id="2.170.16.10">
    <property type="entry name" value="Hedgehog/Intein (Hint) domain"/>
    <property type="match status" value="1"/>
</dbReference>
<comment type="similarity">
    <text evidence="1">Belongs to the DNA polymerase type-B family.</text>
</comment>
<evidence type="ECO:0000259" key="10">
    <source>
        <dbReference type="Pfam" id="PF03104"/>
    </source>
</evidence>
<evidence type="ECO:0000259" key="9">
    <source>
        <dbReference type="Pfam" id="PF00136"/>
    </source>
</evidence>
<dbReference type="InterPro" id="IPR043502">
    <property type="entry name" value="DNA/RNA_pol_sf"/>
</dbReference>
<evidence type="ECO:0000256" key="8">
    <source>
        <dbReference type="SAM" id="MobiDB-lite"/>
    </source>
</evidence>
<dbReference type="EMBL" id="MN740015">
    <property type="protein sequence ID" value="QHT83966.1"/>
    <property type="molecule type" value="Genomic_DNA"/>
</dbReference>
<evidence type="ECO:0000256" key="7">
    <source>
        <dbReference type="ARBA" id="ARBA00049244"/>
    </source>
</evidence>
<evidence type="ECO:0000256" key="3">
    <source>
        <dbReference type="ARBA" id="ARBA00022679"/>
    </source>
</evidence>
<feature type="region of interest" description="Disordered" evidence="8">
    <location>
        <begin position="1"/>
        <end position="23"/>
    </location>
</feature>
<organism evidence="11">
    <name type="scientific">viral metagenome</name>
    <dbReference type="NCBI Taxonomy" id="1070528"/>
    <lineage>
        <taxon>unclassified sequences</taxon>
        <taxon>metagenomes</taxon>
        <taxon>organismal metagenomes</taxon>
    </lineage>
</organism>
<reference evidence="11" key="1">
    <citation type="journal article" date="2020" name="Nature">
        <title>Giant virus diversity and host interactions through global metagenomics.</title>
        <authorList>
            <person name="Schulz F."/>
            <person name="Roux S."/>
            <person name="Paez-Espino D."/>
            <person name="Jungbluth S."/>
            <person name="Walsh D.A."/>
            <person name="Denef V.J."/>
            <person name="McMahon K.D."/>
            <person name="Konstantinidis K.T."/>
            <person name="Eloe-Fadrosh E.A."/>
            <person name="Kyrpides N.C."/>
            <person name="Woyke T."/>
        </authorList>
    </citation>
    <scope>NUCLEOTIDE SEQUENCE</scope>
    <source>
        <strain evidence="11">GVMAG-M-3300023184-16</strain>
    </source>
</reference>
<dbReference type="PANTHER" id="PTHR10322">
    <property type="entry name" value="DNA POLYMERASE CATALYTIC SUBUNIT"/>
    <property type="match status" value="1"/>
</dbReference>
<dbReference type="Gene3D" id="1.10.287.690">
    <property type="entry name" value="Helix hairpin bin"/>
    <property type="match status" value="1"/>
</dbReference>
<dbReference type="GO" id="GO:0006297">
    <property type="term" value="P:nucleotide-excision repair, DNA gap filling"/>
    <property type="evidence" value="ECO:0007669"/>
    <property type="project" value="TreeGrafter"/>
</dbReference>
<dbReference type="PROSITE" id="PS50818">
    <property type="entry name" value="INTEIN_C_TER"/>
    <property type="match status" value="1"/>
</dbReference>
<keyword evidence="5" id="KW-0239">DNA-directed DNA polymerase</keyword>